<sequence>MTKKKTKEAFRFAVPMTWMERRNHCNDCYFFSADVTSYNSKNKKVIRCPNLPSAIRPVGHGPDPPAPKPPEVSDDILNTSSYAQSDADGEADDEFECTDNLELSCLLNRSK</sequence>
<comment type="caution">
    <text evidence="2">The sequence shown here is derived from an EMBL/GenBank/DDBJ whole genome shotgun (WGS) entry which is preliminary data.</text>
</comment>
<evidence type="ECO:0000313" key="3">
    <source>
        <dbReference type="Proteomes" id="UP001159363"/>
    </source>
</evidence>
<feature type="region of interest" description="Disordered" evidence="1">
    <location>
        <begin position="52"/>
        <end position="93"/>
    </location>
</feature>
<dbReference type="EMBL" id="JARBHB010000007">
    <property type="protein sequence ID" value="KAJ8878291.1"/>
    <property type="molecule type" value="Genomic_DNA"/>
</dbReference>
<evidence type="ECO:0000256" key="1">
    <source>
        <dbReference type="SAM" id="MobiDB-lite"/>
    </source>
</evidence>
<protein>
    <submittedName>
        <fullName evidence="2">Uncharacterized protein</fullName>
    </submittedName>
</protein>
<organism evidence="2 3">
    <name type="scientific">Dryococelus australis</name>
    <dbReference type="NCBI Taxonomy" id="614101"/>
    <lineage>
        <taxon>Eukaryota</taxon>
        <taxon>Metazoa</taxon>
        <taxon>Ecdysozoa</taxon>
        <taxon>Arthropoda</taxon>
        <taxon>Hexapoda</taxon>
        <taxon>Insecta</taxon>
        <taxon>Pterygota</taxon>
        <taxon>Neoptera</taxon>
        <taxon>Polyneoptera</taxon>
        <taxon>Phasmatodea</taxon>
        <taxon>Verophasmatodea</taxon>
        <taxon>Anareolatae</taxon>
        <taxon>Phasmatidae</taxon>
        <taxon>Eurycanthinae</taxon>
        <taxon>Dryococelus</taxon>
    </lineage>
</organism>
<gene>
    <name evidence="2" type="ORF">PR048_018868</name>
</gene>
<accession>A0ABQ9H1Z1</accession>
<keyword evidence="3" id="KW-1185">Reference proteome</keyword>
<evidence type="ECO:0000313" key="2">
    <source>
        <dbReference type="EMBL" id="KAJ8878291.1"/>
    </source>
</evidence>
<reference evidence="2 3" key="1">
    <citation type="submission" date="2023-02" db="EMBL/GenBank/DDBJ databases">
        <title>LHISI_Scaffold_Assembly.</title>
        <authorList>
            <person name="Stuart O.P."/>
            <person name="Cleave R."/>
            <person name="Magrath M.J.L."/>
            <person name="Mikheyev A.S."/>
        </authorList>
    </citation>
    <scope>NUCLEOTIDE SEQUENCE [LARGE SCALE GENOMIC DNA]</scope>
    <source>
        <strain evidence="2">Daus_M_001</strain>
        <tissue evidence="2">Leg muscle</tissue>
    </source>
</reference>
<name>A0ABQ9H1Z1_9NEOP</name>
<proteinExistence type="predicted"/>
<dbReference type="Proteomes" id="UP001159363">
    <property type="component" value="Chromosome 6"/>
</dbReference>